<dbReference type="GO" id="GO:0006396">
    <property type="term" value="P:RNA processing"/>
    <property type="evidence" value="ECO:0007669"/>
    <property type="project" value="InterPro"/>
</dbReference>
<feature type="binding site" evidence="4">
    <location>
        <position position="424"/>
    </location>
    <ligand>
        <name>S-adenosyl-L-methionine</name>
        <dbReference type="ChEBI" id="CHEBI:59789"/>
    </ligand>
</feature>
<dbReference type="EMBL" id="RRYP01006852">
    <property type="protein sequence ID" value="TNV80921.1"/>
    <property type="molecule type" value="Genomic_DNA"/>
</dbReference>
<evidence type="ECO:0000256" key="2">
    <source>
        <dbReference type="ARBA" id="ARBA00022679"/>
    </source>
</evidence>
<accession>A0A8J8NVH5</accession>
<dbReference type="GO" id="GO:0003723">
    <property type="term" value="F:RNA binding"/>
    <property type="evidence" value="ECO:0007669"/>
    <property type="project" value="TreeGrafter"/>
</dbReference>
<dbReference type="CDD" id="cd02440">
    <property type="entry name" value="AdoMet_MTases"/>
    <property type="match status" value="1"/>
</dbReference>
<evidence type="ECO:0000256" key="1">
    <source>
        <dbReference type="ARBA" id="ARBA00022603"/>
    </source>
</evidence>
<gene>
    <name evidence="6" type="ORF">FGO68_gene17410</name>
</gene>
<keyword evidence="3 4" id="KW-0949">S-adenosyl-L-methionine</keyword>
<dbReference type="Gene3D" id="2.40.50.1070">
    <property type="match status" value="1"/>
</dbReference>
<evidence type="ECO:0000256" key="3">
    <source>
        <dbReference type="ARBA" id="ARBA00022691"/>
    </source>
</evidence>
<dbReference type="InterPro" id="IPR045850">
    <property type="entry name" value="TRM2_met"/>
</dbReference>
<proteinExistence type="inferred from homology"/>
<dbReference type="InterPro" id="IPR030390">
    <property type="entry name" value="MeTrfase_TrmA_AS"/>
</dbReference>
<dbReference type="InterPro" id="IPR029063">
    <property type="entry name" value="SAM-dependent_MTases_sf"/>
</dbReference>
<dbReference type="Pfam" id="PF05958">
    <property type="entry name" value="tRNA_U5-meth_tr"/>
    <property type="match status" value="1"/>
</dbReference>
<keyword evidence="7" id="KW-1185">Reference proteome</keyword>
<feature type="binding site" evidence="4">
    <location>
        <position position="321"/>
    </location>
    <ligand>
        <name>S-adenosyl-L-methionine</name>
        <dbReference type="ChEBI" id="CHEBI:59789"/>
    </ligand>
</feature>
<keyword evidence="1 4" id="KW-0489">Methyltransferase</keyword>
<dbReference type="GO" id="GO:0032259">
    <property type="term" value="P:methylation"/>
    <property type="evidence" value="ECO:0007669"/>
    <property type="project" value="UniProtKB-KW"/>
</dbReference>
<keyword evidence="2 4" id="KW-0808">Transferase</keyword>
<feature type="active site" description="Nucleophile" evidence="4">
    <location>
        <position position="452"/>
    </location>
</feature>
<dbReference type="AlphaFoldDB" id="A0A8J8NVH5"/>
<dbReference type="PANTHER" id="PTHR45904">
    <property type="entry name" value="TRNA (URACIL-5-)-METHYLTRANSFERASE"/>
    <property type="match status" value="1"/>
</dbReference>
<comment type="caution">
    <text evidence="4">Lacks conserved residue(s) required for the propagation of feature annotation.</text>
</comment>
<dbReference type="GO" id="GO:0008173">
    <property type="term" value="F:RNA methyltransferase activity"/>
    <property type="evidence" value="ECO:0007669"/>
    <property type="project" value="InterPro"/>
</dbReference>
<protein>
    <submittedName>
        <fullName evidence="6">Uncharacterized protein</fullName>
    </submittedName>
</protein>
<sequence>MHEFQEIHILELLPQNPKIKLRESTKKVNPSSFKAVKSEEEVKVEEERRKEARTATAEEVAEEIKVPVVDRVTPYWKYTYEEQIEKKRAQLTDYLTSFSTTLEADLKSHKEDQLPSWYTPSQRDKRLPCELSHIIECPSAYRDSYRNKVEFTIGRRYQDNAICIGFNAGNLSKGITFVDYPDGIKTNSQESVIVAKAVEKLVIESGLEPYDKRINQGFWRLLLFRESKRTNQLLISVIVTDKYPHATEEKIKEIEDKLKDLFKEGTLINTLQVVSLSMIYATELSGGYKETDRINVLSGRDYYEEELCGYKFRVSPFAFFQVNTSVFTEMLSIIAEFAQIDENTVLFDVCCGTGAIGICLSKTAKKVIGIELIESAVENAKINLKLNGLDEQKCEFHAGRAEELLPNIVREYSTKGLKIVAIVDPPRSGLHKDVLKALRTCKGLDRLVYVSCNPQSQMKDMQALCYAEEKKRRAPAFKPIRAIGADLFPHTNHIESIVMFERFYE</sequence>
<dbReference type="Gene3D" id="3.40.50.150">
    <property type="entry name" value="Vaccinia Virus protein VP39"/>
    <property type="match status" value="1"/>
</dbReference>
<dbReference type="OrthoDB" id="10250660at2759"/>
<evidence type="ECO:0000256" key="5">
    <source>
        <dbReference type="PROSITE-ProRule" id="PRU10015"/>
    </source>
</evidence>
<dbReference type="Proteomes" id="UP000785679">
    <property type="component" value="Unassembled WGS sequence"/>
</dbReference>
<dbReference type="PROSITE" id="PS01230">
    <property type="entry name" value="TRMA_1"/>
    <property type="match status" value="1"/>
</dbReference>
<reference evidence="6" key="1">
    <citation type="submission" date="2019-06" db="EMBL/GenBank/DDBJ databases">
        <authorList>
            <person name="Zheng W."/>
        </authorList>
    </citation>
    <scope>NUCLEOTIDE SEQUENCE</scope>
    <source>
        <strain evidence="6">QDHG01</strain>
    </source>
</reference>
<feature type="active site" evidence="5">
    <location>
        <position position="452"/>
    </location>
</feature>
<dbReference type="SUPFAM" id="SSF53335">
    <property type="entry name" value="S-adenosyl-L-methionine-dependent methyltransferases"/>
    <property type="match status" value="1"/>
</dbReference>
<organism evidence="6 7">
    <name type="scientific">Halteria grandinella</name>
    <dbReference type="NCBI Taxonomy" id="5974"/>
    <lineage>
        <taxon>Eukaryota</taxon>
        <taxon>Sar</taxon>
        <taxon>Alveolata</taxon>
        <taxon>Ciliophora</taxon>
        <taxon>Intramacronucleata</taxon>
        <taxon>Spirotrichea</taxon>
        <taxon>Stichotrichia</taxon>
        <taxon>Sporadotrichida</taxon>
        <taxon>Halteriidae</taxon>
        <taxon>Halteria</taxon>
    </lineage>
</organism>
<comment type="similarity">
    <text evidence="4">Belongs to the class I-like SAM-binding methyltransferase superfamily. RNA M5U methyltransferase family.</text>
</comment>
<name>A0A8J8NVH5_HALGN</name>
<dbReference type="PANTHER" id="PTHR45904:SF2">
    <property type="entry name" value="TRNA (URACIL-5-)-METHYLTRANSFERASE HOMOLOG A"/>
    <property type="match status" value="1"/>
</dbReference>
<evidence type="ECO:0000313" key="7">
    <source>
        <dbReference type="Proteomes" id="UP000785679"/>
    </source>
</evidence>
<feature type="binding site" evidence="4">
    <location>
        <position position="371"/>
    </location>
    <ligand>
        <name>S-adenosyl-L-methionine</name>
        <dbReference type="ChEBI" id="CHEBI:59789"/>
    </ligand>
</feature>
<dbReference type="InterPro" id="IPR010280">
    <property type="entry name" value="U5_MeTrfase_fam"/>
</dbReference>
<comment type="caution">
    <text evidence="6">The sequence shown here is derived from an EMBL/GenBank/DDBJ whole genome shotgun (WGS) entry which is preliminary data.</text>
</comment>
<evidence type="ECO:0000313" key="6">
    <source>
        <dbReference type="EMBL" id="TNV80921.1"/>
    </source>
</evidence>
<evidence type="ECO:0000256" key="4">
    <source>
        <dbReference type="PROSITE-ProRule" id="PRU01024"/>
    </source>
</evidence>
<dbReference type="PROSITE" id="PS51687">
    <property type="entry name" value="SAM_MT_RNA_M5U"/>
    <property type="match status" value="1"/>
</dbReference>